<name>A0A5C1QC46_9SPIO</name>
<feature type="domain" description="PEGA" evidence="1">
    <location>
        <begin position="230"/>
        <end position="291"/>
    </location>
</feature>
<gene>
    <name evidence="2" type="ORF">EW093_08115</name>
</gene>
<dbReference type="PANTHER" id="PTHR36194:SF1">
    <property type="entry name" value="S-LAYER-LIKE PROTEIN"/>
    <property type="match status" value="1"/>
</dbReference>
<dbReference type="AlphaFoldDB" id="A0A5C1QC46"/>
<dbReference type="InterPro" id="IPR013229">
    <property type="entry name" value="PEGA"/>
</dbReference>
<dbReference type="Proteomes" id="UP000323824">
    <property type="component" value="Chromosome"/>
</dbReference>
<sequence length="375" mass="41889">MLKKSFLICLIFITAVFGFSQTRNSKRQYTLTVNSNVRNYEVFIDGVKQRSNKTTLPEGSHLLVVKSDGYEDYSNRINLNRNMEINAGLKPAVSNYTVTINSNVKPFDVYIDGNRISGNRIALRPGNYRIRVASRGYLDYNTNISLNKNIVINAALQPEIPKYSLIINSNIQPFNTYIDGNQISGNRIVLNAGNHSVIIKAEGYKDYITNINLNRNTELNASLEPIIPSYTITINSNITPSNIFIDGNQINGNSVVIQAGTHSILIRANGFIDYITNINLTRNTVINANLEPIKPPNAKISVVVPSDLLSKTNNSSLNQIKIYDNGKLLKGFNFELEPGLHTIRFESGGLAVESNYNFLPGKDYTIEPVFYININ</sequence>
<organism evidence="2 3">
    <name type="scientific">Thiospirochaeta perfilievii</name>
    <dbReference type="NCBI Taxonomy" id="252967"/>
    <lineage>
        <taxon>Bacteria</taxon>
        <taxon>Pseudomonadati</taxon>
        <taxon>Spirochaetota</taxon>
        <taxon>Spirochaetia</taxon>
        <taxon>Spirochaetales</taxon>
        <taxon>Spirochaetaceae</taxon>
        <taxon>Thiospirochaeta</taxon>
    </lineage>
</organism>
<dbReference type="OrthoDB" id="369550at2"/>
<dbReference type="Pfam" id="PF08308">
    <property type="entry name" value="PEGA"/>
    <property type="match status" value="4"/>
</dbReference>
<evidence type="ECO:0000259" key="1">
    <source>
        <dbReference type="Pfam" id="PF08308"/>
    </source>
</evidence>
<keyword evidence="3" id="KW-1185">Reference proteome</keyword>
<feature type="domain" description="PEGA" evidence="1">
    <location>
        <begin position="29"/>
        <end position="87"/>
    </location>
</feature>
<evidence type="ECO:0000313" key="3">
    <source>
        <dbReference type="Proteomes" id="UP000323824"/>
    </source>
</evidence>
<feature type="domain" description="PEGA" evidence="1">
    <location>
        <begin position="163"/>
        <end position="223"/>
    </location>
</feature>
<proteinExistence type="predicted"/>
<dbReference type="RefSeq" id="WP_149567913.1">
    <property type="nucleotide sequence ID" value="NZ_CP035807.1"/>
</dbReference>
<dbReference type="PANTHER" id="PTHR36194">
    <property type="entry name" value="S-LAYER-LIKE PROTEIN"/>
    <property type="match status" value="1"/>
</dbReference>
<dbReference type="KEGG" id="sper:EW093_08115"/>
<reference evidence="2 3" key="2">
    <citation type="submission" date="2019-09" db="EMBL/GenBank/DDBJ databases">
        <title>Complete Genome Sequence and Methylome Analysis of free living Spirochaetas.</title>
        <authorList>
            <person name="Leshcheva N."/>
            <person name="Mikheeva N."/>
        </authorList>
    </citation>
    <scope>NUCLEOTIDE SEQUENCE [LARGE SCALE GENOMIC DNA]</scope>
    <source>
        <strain evidence="2 3">P</strain>
    </source>
</reference>
<reference evidence="2 3" key="1">
    <citation type="submission" date="2019-02" db="EMBL/GenBank/DDBJ databases">
        <authorList>
            <person name="Fomenkov A."/>
            <person name="Dubinina G."/>
            <person name="Grabovich M."/>
            <person name="Vincze T."/>
            <person name="Roberts R.J."/>
        </authorList>
    </citation>
    <scope>NUCLEOTIDE SEQUENCE [LARGE SCALE GENOMIC DNA]</scope>
    <source>
        <strain evidence="2 3">P</strain>
    </source>
</reference>
<dbReference type="EMBL" id="CP035807">
    <property type="protein sequence ID" value="QEN04670.1"/>
    <property type="molecule type" value="Genomic_DNA"/>
</dbReference>
<protein>
    <submittedName>
        <fullName evidence="2">PEGA domain-containing protein</fullName>
    </submittedName>
</protein>
<accession>A0A5C1QC46</accession>
<evidence type="ECO:0000313" key="2">
    <source>
        <dbReference type="EMBL" id="QEN04670.1"/>
    </source>
</evidence>
<feature type="domain" description="PEGA" evidence="1">
    <location>
        <begin position="96"/>
        <end position="156"/>
    </location>
</feature>